<protein>
    <submittedName>
        <fullName evidence="3">Oxidoreductase, putative</fullName>
    </submittedName>
</protein>
<dbReference type="eggNOG" id="COG1028">
    <property type="taxonomic scope" value="Bacteria"/>
</dbReference>
<dbReference type="Gene3D" id="3.40.50.720">
    <property type="entry name" value="NAD(P)-binding Rossmann-like Domain"/>
    <property type="match status" value="1"/>
</dbReference>
<dbReference type="PROSITE" id="PS00061">
    <property type="entry name" value="ADH_SHORT"/>
    <property type="match status" value="1"/>
</dbReference>
<dbReference type="InterPro" id="IPR002347">
    <property type="entry name" value="SDR_fam"/>
</dbReference>
<dbReference type="KEGG" id="rde:RD1_4159"/>
<dbReference type="EMBL" id="CP000362">
    <property type="protein sequence ID" value="ABG33599.1"/>
    <property type="molecule type" value="Genomic_DNA"/>
</dbReference>
<gene>
    <name evidence="3" type="ordered locus">RD1_4159</name>
</gene>
<dbReference type="NCBIfam" id="NF009466">
    <property type="entry name" value="PRK12826.1-2"/>
    <property type="match status" value="1"/>
</dbReference>
<evidence type="ECO:0000313" key="4">
    <source>
        <dbReference type="Proteomes" id="UP000007029"/>
    </source>
</evidence>
<name>Q160J4_ROSDO</name>
<evidence type="ECO:0000313" key="3">
    <source>
        <dbReference type="EMBL" id="ABG33599.1"/>
    </source>
</evidence>
<dbReference type="SUPFAM" id="SSF51735">
    <property type="entry name" value="NAD(P)-binding Rossmann-fold domains"/>
    <property type="match status" value="1"/>
</dbReference>
<keyword evidence="4" id="KW-1185">Reference proteome</keyword>
<dbReference type="PRINTS" id="PR00080">
    <property type="entry name" value="SDRFAMILY"/>
</dbReference>
<dbReference type="InterPro" id="IPR036291">
    <property type="entry name" value="NAD(P)-bd_dom_sf"/>
</dbReference>
<dbReference type="GO" id="GO:0016616">
    <property type="term" value="F:oxidoreductase activity, acting on the CH-OH group of donors, NAD or NADP as acceptor"/>
    <property type="evidence" value="ECO:0007669"/>
    <property type="project" value="TreeGrafter"/>
</dbReference>
<accession>Q160J4</accession>
<dbReference type="CDD" id="cd05233">
    <property type="entry name" value="SDR_c"/>
    <property type="match status" value="1"/>
</dbReference>
<dbReference type="PANTHER" id="PTHR42760:SF133">
    <property type="entry name" value="3-OXOACYL-[ACYL-CARRIER-PROTEIN] REDUCTASE"/>
    <property type="match status" value="1"/>
</dbReference>
<evidence type="ECO:0000256" key="1">
    <source>
        <dbReference type="ARBA" id="ARBA00006484"/>
    </source>
</evidence>
<dbReference type="RefSeq" id="WP_011570209.1">
    <property type="nucleotide sequence ID" value="NC_008209.1"/>
</dbReference>
<sequence>MSKNRNAPALPPLPGVAGQHVLITAGASGIGFAIAQELHAQGARVAICDVDRAALAHAADSLTGCLACHGDVTDAGAMDAVFGDLMQRFGQLDVLVNNAGIAGPTAQIEDISEEEWRACLDVCLTGQYMATRRAVPLLKAAGGGAIVNMSSAAGKHGYAYRTPYSAAKFGVIGLTQSLAKELGPHNIRVNAILPGFVEGPRMDGVIARKAEVAGLSVDAMRDEYLAAVSLRRMVSAQDVARTVCFLVSDAGANLSGQSLAVDGNVEYLT</sequence>
<evidence type="ECO:0000256" key="2">
    <source>
        <dbReference type="ARBA" id="ARBA00023002"/>
    </source>
</evidence>
<keyword evidence="2" id="KW-0560">Oxidoreductase</keyword>
<proteinExistence type="inferred from homology"/>
<organism evidence="3 4">
    <name type="scientific">Roseobacter denitrificans (strain ATCC 33942 / OCh 114)</name>
    <name type="common">Erythrobacter sp. (strain OCh 114)</name>
    <name type="synonym">Roseobacter denitrificans</name>
    <dbReference type="NCBI Taxonomy" id="375451"/>
    <lineage>
        <taxon>Bacteria</taxon>
        <taxon>Pseudomonadati</taxon>
        <taxon>Pseudomonadota</taxon>
        <taxon>Alphaproteobacteria</taxon>
        <taxon>Rhodobacterales</taxon>
        <taxon>Roseobacteraceae</taxon>
        <taxon>Roseobacter</taxon>
    </lineage>
</organism>
<dbReference type="Pfam" id="PF13561">
    <property type="entry name" value="adh_short_C2"/>
    <property type="match status" value="1"/>
</dbReference>
<dbReference type="STRING" id="375451.RD1_4159"/>
<dbReference type="HOGENOM" id="CLU_010194_1_0_5"/>
<dbReference type="FunFam" id="3.40.50.720:FF:000084">
    <property type="entry name" value="Short-chain dehydrogenase reductase"/>
    <property type="match status" value="1"/>
</dbReference>
<dbReference type="AlphaFoldDB" id="Q160J4"/>
<reference evidence="3 4" key="1">
    <citation type="journal article" date="2007" name="J. Bacteriol.">
        <title>The complete genome sequence of Roseobacter denitrificans reveals a mixotrophic rather than photosynthetic metabolism.</title>
        <authorList>
            <person name="Swingley W.D."/>
            <person name="Sadekar S."/>
            <person name="Mastrian S.D."/>
            <person name="Matthies H.J."/>
            <person name="Hao J."/>
            <person name="Ramos H."/>
            <person name="Acharya C.R."/>
            <person name="Conrad A.L."/>
            <person name="Taylor H.L."/>
            <person name="Dejesa L.C."/>
            <person name="Shah M.K."/>
            <person name="O'huallachain M.E."/>
            <person name="Lince M.T."/>
            <person name="Blankenship R.E."/>
            <person name="Beatty J.T."/>
            <person name="Touchman J.W."/>
        </authorList>
    </citation>
    <scope>NUCLEOTIDE SEQUENCE [LARGE SCALE GENOMIC DNA]</scope>
    <source>
        <strain evidence="4">ATCC 33942 / OCh 114</strain>
    </source>
</reference>
<dbReference type="PRINTS" id="PR00081">
    <property type="entry name" value="GDHRDH"/>
</dbReference>
<dbReference type="InterPro" id="IPR020904">
    <property type="entry name" value="Sc_DH/Rdtase_CS"/>
</dbReference>
<dbReference type="OrthoDB" id="9804774at2"/>
<comment type="similarity">
    <text evidence="1">Belongs to the short-chain dehydrogenases/reductases (SDR) family.</text>
</comment>
<dbReference type="Proteomes" id="UP000007029">
    <property type="component" value="Chromosome"/>
</dbReference>
<dbReference type="PANTHER" id="PTHR42760">
    <property type="entry name" value="SHORT-CHAIN DEHYDROGENASES/REDUCTASES FAMILY MEMBER"/>
    <property type="match status" value="1"/>
</dbReference>